<dbReference type="Gene3D" id="2.130.10.10">
    <property type="entry name" value="YVTN repeat-like/Quinoprotein amine dehydrogenase"/>
    <property type="match status" value="1"/>
</dbReference>
<feature type="repeat" description="WD" evidence="3">
    <location>
        <begin position="36"/>
        <end position="77"/>
    </location>
</feature>
<dbReference type="PROSITE" id="PS50082">
    <property type="entry name" value="WD_REPEATS_2"/>
    <property type="match status" value="2"/>
</dbReference>
<reference evidence="5" key="1">
    <citation type="submission" date="2016-10" db="EMBL/GenBank/DDBJ databases">
        <authorList>
            <person name="Varghese N."/>
            <person name="Submissions S."/>
        </authorList>
    </citation>
    <scope>NUCLEOTIDE SEQUENCE [LARGE SCALE GENOMIC DNA]</scope>
    <source>
        <strain evidence="5">DSM 44796</strain>
    </source>
</reference>
<keyword evidence="2" id="KW-0677">Repeat</keyword>
<accession>A0A1G8S665</accession>
<organism evidence="4 5">
    <name type="scientific">Lentzea albidocapillata subsp. violacea</name>
    <dbReference type="NCBI Taxonomy" id="128104"/>
    <lineage>
        <taxon>Bacteria</taxon>
        <taxon>Bacillati</taxon>
        <taxon>Actinomycetota</taxon>
        <taxon>Actinomycetes</taxon>
        <taxon>Pseudonocardiales</taxon>
        <taxon>Pseudonocardiaceae</taxon>
        <taxon>Lentzea</taxon>
    </lineage>
</organism>
<name>A0A1G8S665_9PSEU</name>
<dbReference type="InterPro" id="IPR036322">
    <property type="entry name" value="WD40_repeat_dom_sf"/>
</dbReference>
<protein>
    <submittedName>
        <fullName evidence="4">WD domain-containing protein, G-beta repeat-containing protein</fullName>
    </submittedName>
</protein>
<evidence type="ECO:0000313" key="4">
    <source>
        <dbReference type="EMBL" id="SDJ24160.1"/>
    </source>
</evidence>
<gene>
    <name evidence="4" type="ORF">SAMN04488074_101873</name>
</gene>
<dbReference type="AlphaFoldDB" id="A0A1G8S665"/>
<evidence type="ECO:0000256" key="2">
    <source>
        <dbReference type="ARBA" id="ARBA00022737"/>
    </source>
</evidence>
<dbReference type="InterPro" id="IPR019775">
    <property type="entry name" value="WD40_repeat_CS"/>
</dbReference>
<dbReference type="Pfam" id="PF00400">
    <property type="entry name" value="WD40"/>
    <property type="match status" value="2"/>
</dbReference>
<evidence type="ECO:0000313" key="5">
    <source>
        <dbReference type="Proteomes" id="UP000199682"/>
    </source>
</evidence>
<dbReference type="SMART" id="SM00320">
    <property type="entry name" value="WD40"/>
    <property type="match status" value="2"/>
</dbReference>
<dbReference type="RefSeq" id="WP_143027594.1">
    <property type="nucleotide sequence ID" value="NZ_FNET01000001.1"/>
</dbReference>
<evidence type="ECO:0000256" key="1">
    <source>
        <dbReference type="ARBA" id="ARBA00022574"/>
    </source>
</evidence>
<evidence type="ECO:0000256" key="3">
    <source>
        <dbReference type="PROSITE-ProRule" id="PRU00221"/>
    </source>
</evidence>
<proteinExistence type="predicted"/>
<dbReference type="EMBL" id="FNET01000001">
    <property type="protein sequence ID" value="SDJ24160.1"/>
    <property type="molecule type" value="Genomic_DNA"/>
</dbReference>
<dbReference type="PROSITE" id="PS50294">
    <property type="entry name" value="WD_REPEATS_REGION"/>
    <property type="match status" value="2"/>
</dbReference>
<dbReference type="PANTHER" id="PTHR19879:SF9">
    <property type="entry name" value="TRANSCRIPTION INITIATION FACTOR TFIID SUBUNIT 5"/>
    <property type="match status" value="1"/>
</dbReference>
<feature type="repeat" description="WD" evidence="3">
    <location>
        <begin position="81"/>
        <end position="122"/>
    </location>
</feature>
<dbReference type="InterPro" id="IPR015943">
    <property type="entry name" value="WD40/YVTN_repeat-like_dom_sf"/>
</dbReference>
<dbReference type="PROSITE" id="PS00678">
    <property type="entry name" value="WD_REPEATS_1"/>
    <property type="match status" value="2"/>
</dbReference>
<dbReference type="SUPFAM" id="SSF50978">
    <property type="entry name" value="WD40 repeat-like"/>
    <property type="match status" value="1"/>
</dbReference>
<dbReference type="PANTHER" id="PTHR19879">
    <property type="entry name" value="TRANSCRIPTION INITIATION FACTOR TFIID"/>
    <property type="match status" value="1"/>
</dbReference>
<sequence>MTVVIHGDVMAFANMGSSGALYDISDPAQPRRLSSLPNDGGPLQRLAFSPDGTLLAAGTTDDVIRVWDVRDPRNPQVRAVLHGHTERVWGVAFSPDNRTLTTTGTDRTIRVWDIDVEATAARVCATTTAHLSTRHWEQYFPGVEPRPLC</sequence>
<dbReference type="InterPro" id="IPR001680">
    <property type="entry name" value="WD40_rpt"/>
</dbReference>
<keyword evidence="1 3" id="KW-0853">WD repeat</keyword>
<dbReference type="Proteomes" id="UP000199682">
    <property type="component" value="Unassembled WGS sequence"/>
</dbReference>